<dbReference type="PANTHER" id="PTHR15742">
    <property type="entry name" value="GIRDIN"/>
    <property type="match status" value="1"/>
</dbReference>
<feature type="region of interest" description="Disordered" evidence="6">
    <location>
        <begin position="1882"/>
        <end position="1943"/>
    </location>
</feature>
<evidence type="ECO:0000256" key="6">
    <source>
        <dbReference type="SAM" id="MobiDB-lite"/>
    </source>
</evidence>
<accession>A0A8T1STA9</accession>
<protein>
    <submittedName>
        <fullName evidence="9">Microtubule crosslinking factor 1</fullName>
    </submittedName>
</protein>
<feature type="compositionally biased region" description="Low complexity" evidence="6">
    <location>
        <begin position="139"/>
        <end position="164"/>
    </location>
</feature>
<evidence type="ECO:0000313" key="9">
    <source>
        <dbReference type="EMBL" id="KAG6931880.1"/>
    </source>
</evidence>
<feature type="domain" description="SOGA coiled-coil" evidence="7">
    <location>
        <begin position="677"/>
        <end position="766"/>
    </location>
</feature>
<feature type="domain" description="SOGA 1/2-like coiled-coil" evidence="8">
    <location>
        <begin position="1318"/>
        <end position="1371"/>
    </location>
</feature>
<evidence type="ECO:0000259" key="8">
    <source>
        <dbReference type="Pfam" id="PF14818"/>
    </source>
</evidence>
<dbReference type="PANTHER" id="PTHR15742:SF3">
    <property type="entry name" value="MICROTUBULE CROSS-LINKING FACTOR 1"/>
    <property type="match status" value="1"/>
</dbReference>
<evidence type="ECO:0000313" key="10">
    <source>
        <dbReference type="Proteomes" id="UP000765507"/>
    </source>
</evidence>
<evidence type="ECO:0000256" key="1">
    <source>
        <dbReference type="ARBA" id="ARBA00004370"/>
    </source>
</evidence>
<dbReference type="InterPro" id="IPR027882">
    <property type="entry name" value="SOGA1/2-like_CC"/>
</dbReference>
<feature type="compositionally biased region" description="Low complexity" evidence="6">
    <location>
        <begin position="1779"/>
        <end position="1788"/>
    </location>
</feature>
<dbReference type="GO" id="GO:0000922">
    <property type="term" value="C:spindle pole"/>
    <property type="evidence" value="ECO:0007669"/>
    <property type="project" value="TreeGrafter"/>
</dbReference>
<feature type="compositionally biased region" description="Low complexity" evidence="6">
    <location>
        <begin position="333"/>
        <end position="349"/>
    </location>
</feature>
<feature type="compositionally biased region" description="Polar residues" evidence="6">
    <location>
        <begin position="58"/>
        <end position="80"/>
    </location>
</feature>
<dbReference type="Pfam" id="PF14818">
    <property type="entry name" value="SOGA1-2-like_CC"/>
    <property type="match status" value="1"/>
</dbReference>
<feature type="compositionally biased region" description="Basic and acidic residues" evidence="6">
    <location>
        <begin position="900"/>
        <end position="913"/>
    </location>
</feature>
<dbReference type="Proteomes" id="UP000765507">
    <property type="component" value="Unassembled WGS sequence"/>
</dbReference>
<feature type="compositionally biased region" description="Low complexity" evidence="6">
    <location>
        <begin position="216"/>
        <end position="256"/>
    </location>
</feature>
<dbReference type="GO" id="GO:0016327">
    <property type="term" value="C:apicolateral plasma membrane"/>
    <property type="evidence" value="ECO:0007669"/>
    <property type="project" value="TreeGrafter"/>
</dbReference>
<feature type="compositionally biased region" description="Polar residues" evidence="6">
    <location>
        <begin position="2026"/>
        <end position="2046"/>
    </location>
</feature>
<dbReference type="InterPro" id="IPR027881">
    <property type="entry name" value="SOGA_CC"/>
</dbReference>
<feature type="compositionally biased region" description="Polar residues" evidence="6">
    <location>
        <begin position="1824"/>
        <end position="1856"/>
    </location>
</feature>
<keyword evidence="3 5" id="KW-0175">Coiled coil</keyword>
<evidence type="ECO:0000256" key="4">
    <source>
        <dbReference type="ARBA" id="ARBA00023136"/>
    </source>
</evidence>
<feature type="coiled-coil region" evidence="5">
    <location>
        <begin position="1054"/>
        <end position="1085"/>
    </location>
</feature>
<sequence length="2059" mass="229097">MWLGRSRSDEKTNGRAGGGCSCCCCCALPRGSLPLLLFLWVDRIKEPQVPDTPRAAAASSSAWTMETLNGTSPSDNLKQQQGHHHPHAEKKRLNRAPSPARPFLKDLHGRAASAKPPPVPPKSPSLSGKPQQPGPPPQSAGLLATQSRLSRRSGSQGAKAATAAGTGGRAGSAKASLWSKKAARAQEQGGGKAGARQAGGELGHSPGKGRKGKRSAPAQQGGSVAPAAGPGLGSGHAAAAAPARLSHTDSSSDLSDCPSEPLSDEQRPAQAASSDAESGTGSSDREQPPAPGRAGTPVPGAGHPLGAQPSPESPAGPGAAQPAPPCSPPAASPAPAAGKGSAPGGEEASWGQAAENAPGRGDMRLGSKAPAPCQPPAGEEEELLREIEELRSENDYLKDELDELRAEMEEMRDSYLEEDVYQLQELRKELDRANKNCRILQYRLRKAEQKSLKVAQTGQVDGELIRSLEQDLKVAKDVSVRLHHELESVEEKRVKAEDENEILRQQIIEVEISKQALQNELDRLKESSLKRRGSREMHKEKKTFTQEDSADLKCQLQFAKEEAVLMRKKMAKLGREKDELEQELQKYKSIYGDVDSPLPTGEAGGPPSTREAELKLRLKLVEEEANILGRKIVELEVENRGIKAEMEDMRCQYERECLSRDQISSIPTSPYGDSMESATELRRHLQFVEEEAELLRRSISEIEDHNKQLTNELNKFKFEPSQESGWLDDGASKCSGSLQEELKSARMQINELSGKVMKLQYENRVLISNVQRYDLVSHLGLRTSSPRDSDSESDAGKKESDSEEGRPTQPKREGPIGGESDSEEVYEKTSGFGSGKPSEVSDLCSTELMRVKEDTESLINIKREAEQLERTVLRLITDTDSLIYNAKVHITSSPSSEQGFKSDGERGEDKNEPELLDTINSRMKAFRKELQTFLEKVDHIGEGLREQMEDLSPLPHLTESSSFLSTVTSMSRDSPIGNLGKELITDFQSKLRDQMEWQLSQDRGEEQEIHHLRTTTEPHRRADGDIKLYMPGDKGCFSLELRDSHVLPVQNVSIQALQAQLEQETRLHQEEQEKFTERIIQLEEEHLQTLRRKDLEVQSLTLQNKLEEKTWSQEKSLMQQELRHFKQNTFLLYVKLKWLLKHWQQGKQIEEEGEDILEIEHLDALPEFGIQSERKGDDPERDEEEDDLVFALTDYSQHSTAESTDHGPQLQTAELLQHQKQASENRRLLNAVKTLLDDFRSELRDDERDRHGLQQQYATDKAAWEVEWTELKCRLEQLEGKNETAQGETVLTTDSKGAFKREREEHKKLLADSHSLVMDLRWQLQHSEKNWNREKMELQDRLDRDRREWERQKKELLRRIEQLQKEVSTRKGDSVLCDQKESNLCPFSTQGNLHVPHPMGARSYSDSDAIQFDDQLLSKLKESDRCTATENLFLDSLSLDSPDESDEPRPQGLEREKFLTCLTEEEETHKGNLQRAVSVSSMSEFQRLMDISPFLPEKTLPSSSSKEDMTPPLSPDDLKYIEEFNKNWDYSNTRIHSGVTEKPAEAWAERTEIGKVRSDSTSDPFQASSWYLTTSVTMTTNTITSPEPCQKQPLRSHVVTEKMGVKVFHSPPVIRRLDNSAIAGNGGKKQVEPDFLFSVTKTKGSVCETKGASSDVFGRWSCDLTKHHKDFLESGLHPIEHPICTAVGFTSSLQTLELSKNMSDDMKEVAYSVRNAIRSNSNSAEPQFKDIACQTNGIRTTGTQTTQTISVGLQTETLRSITSSPHKCLTPKGGSTPISSPSRSLRSRQVAPAIEKVQAKFERTCCSPKYGSPKLQRKILPKTDQPSNRTLPGTPQKGFSESAWARSTTTRESPVHTTINDGLSSLFNIIDHTPVVQETLQKCARSSSRSRSAEPRSELGPMQEMCTSARGRSPSPLRLAAEMEKEEESEATSVKQDLSAPPGYTLTENAARILNKKLLEHALKEEKRLASRSPPSLSNDNSTGEIVKVEPGSIEELPCSALAPSLESCFSRPERPANRRPPSRWASHSPTASQSQSTGDLTSSEEYGSKELPMENPNQ</sequence>
<feature type="compositionally biased region" description="Basic and acidic residues" evidence="6">
    <location>
        <begin position="785"/>
        <end position="814"/>
    </location>
</feature>
<keyword evidence="2" id="KW-0597">Phosphoprotein</keyword>
<dbReference type="Pfam" id="PF11365">
    <property type="entry name" value="SOGA"/>
    <property type="match status" value="2"/>
</dbReference>
<feature type="region of interest" description="Disordered" evidence="6">
    <location>
        <begin position="1762"/>
        <end position="1788"/>
    </location>
</feature>
<evidence type="ECO:0000256" key="5">
    <source>
        <dbReference type="SAM" id="Coils"/>
    </source>
</evidence>
<feature type="coiled-coil region" evidence="5">
    <location>
        <begin position="678"/>
        <end position="762"/>
    </location>
</feature>
<dbReference type="InterPro" id="IPR049885">
    <property type="entry name" value="MTCL1-3"/>
</dbReference>
<dbReference type="SUPFAM" id="SSF57997">
    <property type="entry name" value="Tropomyosin"/>
    <property type="match status" value="1"/>
</dbReference>
<feature type="coiled-coil region" evidence="5">
    <location>
        <begin position="479"/>
        <end position="527"/>
    </location>
</feature>
<feature type="region of interest" description="Disordered" evidence="6">
    <location>
        <begin position="892"/>
        <end position="913"/>
    </location>
</feature>
<dbReference type="GO" id="GO:0097427">
    <property type="term" value="C:microtubule bundle"/>
    <property type="evidence" value="ECO:0007669"/>
    <property type="project" value="TreeGrafter"/>
</dbReference>
<keyword evidence="10" id="KW-1185">Reference proteome</keyword>
<dbReference type="OrthoDB" id="10036174at2759"/>
<dbReference type="GO" id="GO:0045197">
    <property type="term" value="P:establishment or maintenance of epithelial cell apical/basal polarity"/>
    <property type="evidence" value="ECO:0007669"/>
    <property type="project" value="TreeGrafter"/>
</dbReference>
<evidence type="ECO:0000256" key="2">
    <source>
        <dbReference type="ARBA" id="ARBA00022553"/>
    </source>
</evidence>
<feature type="region of interest" description="Disordered" evidence="6">
    <location>
        <begin position="2010"/>
        <end position="2059"/>
    </location>
</feature>
<feature type="domain" description="SOGA coiled-coil" evidence="7">
    <location>
        <begin position="548"/>
        <end position="641"/>
    </location>
</feature>
<feature type="coiled-coil region" evidence="5">
    <location>
        <begin position="618"/>
        <end position="652"/>
    </location>
</feature>
<name>A0A8T1STA9_CHESE</name>
<dbReference type="GO" id="GO:0001578">
    <property type="term" value="P:microtubule bundle formation"/>
    <property type="evidence" value="ECO:0007669"/>
    <property type="project" value="TreeGrafter"/>
</dbReference>
<feature type="region of interest" description="Disordered" evidence="6">
    <location>
        <begin position="781"/>
        <end position="842"/>
    </location>
</feature>
<feature type="coiled-coil region" evidence="5">
    <location>
        <begin position="556"/>
        <end position="590"/>
    </location>
</feature>
<comment type="subcellular location">
    <subcellularLocation>
        <location evidence="1">Membrane</location>
    </subcellularLocation>
</comment>
<feature type="region of interest" description="Disordered" evidence="6">
    <location>
        <begin position="1810"/>
        <end position="1856"/>
    </location>
</feature>
<feature type="coiled-coil region" evidence="5">
    <location>
        <begin position="1236"/>
        <end position="1288"/>
    </location>
</feature>
<feature type="compositionally biased region" description="Low complexity" evidence="6">
    <location>
        <begin position="306"/>
        <end position="321"/>
    </location>
</feature>
<comment type="caution">
    <text evidence="9">The sequence shown here is derived from an EMBL/GenBank/DDBJ whole genome shotgun (WGS) entry which is preliminary data.</text>
</comment>
<reference evidence="9 10" key="1">
    <citation type="journal article" date="2020" name="G3 (Bethesda)">
        <title>Draft Genome of the Common Snapping Turtle, Chelydra serpentina, a Model for Phenotypic Plasticity in Reptiles.</title>
        <authorList>
            <person name="Das D."/>
            <person name="Singh S.K."/>
            <person name="Bierstedt J."/>
            <person name="Erickson A."/>
            <person name="Galli G.L.J."/>
            <person name="Crossley D.A. 2nd"/>
            <person name="Rhen T."/>
        </authorList>
    </citation>
    <scope>NUCLEOTIDE SEQUENCE [LARGE SCALE GENOMIC DNA]</scope>
    <source>
        <strain evidence="9">KW</strain>
    </source>
</reference>
<feature type="region of interest" description="Disordered" evidence="6">
    <location>
        <begin position="49"/>
        <end position="381"/>
    </location>
</feature>
<keyword evidence="4" id="KW-0472">Membrane</keyword>
<feature type="compositionally biased region" description="Pro residues" evidence="6">
    <location>
        <begin position="322"/>
        <end position="332"/>
    </location>
</feature>
<dbReference type="GO" id="GO:0016328">
    <property type="term" value="C:lateral plasma membrane"/>
    <property type="evidence" value="ECO:0007669"/>
    <property type="project" value="TreeGrafter"/>
</dbReference>
<evidence type="ECO:0000256" key="3">
    <source>
        <dbReference type="ARBA" id="ARBA00023054"/>
    </source>
</evidence>
<feature type="compositionally biased region" description="Polar residues" evidence="6">
    <location>
        <begin position="271"/>
        <end position="282"/>
    </location>
</feature>
<proteinExistence type="predicted"/>
<dbReference type="GO" id="GO:0030496">
    <property type="term" value="C:midbody"/>
    <property type="evidence" value="ECO:0007669"/>
    <property type="project" value="TreeGrafter"/>
</dbReference>
<feature type="compositionally biased region" description="Basic residues" evidence="6">
    <location>
        <begin position="81"/>
        <end position="94"/>
    </location>
</feature>
<feature type="coiled-coil region" evidence="5">
    <location>
        <begin position="1328"/>
        <end position="1373"/>
    </location>
</feature>
<dbReference type="EMBL" id="JAHGAV010000108">
    <property type="protein sequence ID" value="KAG6931880.1"/>
    <property type="molecule type" value="Genomic_DNA"/>
</dbReference>
<dbReference type="GO" id="GO:0005615">
    <property type="term" value="C:extracellular space"/>
    <property type="evidence" value="ECO:0007669"/>
    <property type="project" value="InterPro"/>
</dbReference>
<evidence type="ECO:0000259" key="7">
    <source>
        <dbReference type="Pfam" id="PF11365"/>
    </source>
</evidence>
<organism evidence="9 10">
    <name type="scientific">Chelydra serpentina</name>
    <name type="common">Snapping turtle</name>
    <name type="synonym">Testudo serpentina</name>
    <dbReference type="NCBI Taxonomy" id="8475"/>
    <lineage>
        <taxon>Eukaryota</taxon>
        <taxon>Metazoa</taxon>
        <taxon>Chordata</taxon>
        <taxon>Craniata</taxon>
        <taxon>Vertebrata</taxon>
        <taxon>Euteleostomi</taxon>
        <taxon>Archelosauria</taxon>
        <taxon>Testudinata</taxon>
        <taxon>Testudines</taxon>
        <taxon>Cryptodira</taxon>
        <taxon>Durocryptodira</taxon>
        <taxon>Americhelydia</taxon>
        <taxon>Chelydroidea</taxon>
        <taxon>Chelydridae</taxon>
        <taxon>Chelydra</taxon>
    </lineage>
</organism>
<dbReference type="GO" id="GO:0010506">
    <property type="term" value="P:regulation of autophagy"/>
    <property type="evidence" value="ECO:0007669"/>
    <property type="project" value="InterPro"/>
</dbReference>
<gene>
    <name evidence="9" type="ORF">G0U57_000623</name>
</gene>
<feature type="coiled-coil region" evidence="5">
    <location>
        <begin position="851"/>
        <end position="878"/>
    </location>
</feature>
<dbReference type="GO" id="GO:0008017">
    <property type="term" value="F:microtubule binding"/>
    <property type="evidence" value="ECO:0007669"/>
    <property type="project" value="TreeGrafter"/>
</dbReference>
<feature type="compositionally biased region" description="Low complexity" evidence="6">
    <location>
        <begin position="171"/>
        <end position="180"/>
    </location>
</feature>